<organism evidence="6 7">
    <name type="scientific">Rohdeia mirabilis</name>
    <dbReference type="NCBI Taxonomy" id="2528008"/>
    <lineage>
        <taxon>Bacteria</taxon>
        <taxon>Pseudomonadati</taxon>
        <taxon>Planctomycetota</taxon>
        <taxon>Planctomycetia</taxon>
        <taxon>Planctomycetia incertae sedis</taxon>
        <taxon>Rohdeia</taxon>
    </lineage>
</organism>
<dbReference type="Proteomes" id="UP000319342">
    <property type="component" value="Chromosome"/>
</dbReference>
<dbReference type="PROSITE" id="PS00211">
    <property type="entry name" value="ABC_TRANSPORTER_1"/>
    <property type="match status" value="1"/>
</dbReference>
<evidence type="ECO:0000256" key="2">
    <source>
        <dbReference type="ARBA" id="ARBA00022741"/>
    </source>
</evidence>
<feature type="region of interest" description="Disordered" evidence="4">
    <location>
        <begin position="1"/>
        <end position="20"/>
    </location>
</feature>
<dbReference type="PROSITE" id="PS50893">
    <property type="entry name" value="ABC_TRANSPORTER_2"/>
    <property type="match status" value="1"/>
</dbReference>
<dbReference type="GO" id="GO:0005524">
    <property type="term" value="F:ATP binding"/>
    <property type="evidence" value="ECO:0007669"/>
    <property type="project" value="UniProtKB-KW"/>
</dbReference>
<dbReference type="Gene3D" id="3.40.50.300">
    <property type="entry name" value="P-loop containing nucleotide triphosphate hydrolases"/>
    <property type="match status" value="1"/>
</dbReference>
<evidence type="ECO:0000313" key="6">
    <source>
        <dbReference type="EMBL" id="QDU85149.1"/>
    </source>
</evidence>
<dbReference type="SUPFAM" id="SSF52540">
    <property type="entry name" value="P-loop containing nucleoside triphosphate hydrolases"/>
    <property type="match status" value="1"/>
</dbReference>
<keyword evidence="1" id="KW-0813">Transport</keyword>
<dbReference type="GO" id="GO:0016887">
    <property type="term" value="F:ATP hydrolysis activity"/>
    <property type="evidence" value="ECO:0007669"/>
    <property type="project" value="InterPro"/>
</dbReference>
<dbReference type="PANTHER" id="PTHR42781">
    <property type="entry name" value="SPERMIDINE/PUTRESCINE IMPORT ATP-BINDING PROTEIN POTA"/>
    <property type="match status" value="1"/>
</dbReference>
<dbReference type="RefSeq" id="WP_419185823.1">
    <property type="nucleotide sequence ID" value="NZ_CP036290.1"/>
</dbReference>
<dbReference type="SMART" id="SM00382">
    <property type="entry name" value="AAA"/>
    <property type="match status" value="1"/>
</dbReference>
<name>A0A518D123_9BACT</name>
<evidence type="ECO:0000256" key="4">
    <source>
        <dbReference type="SAM" id="MobiDB-lite"/>
    </source>
</evidence>
<evidence type="ECO:0000313" key="7">
    <source>
        <dbReference type="Proteomes" id="UP000319342"/>
    </source>
</evidence>
<proteinExistence type="predicted"/>
<dbReference type="AlphaFoldDB" id="A0A518D123"/>
<gene>
    <name evidence="6" type="primary">cysA_1</name>
    <name evidence="6" type="ORF">Pla163_22750</name>
</gene>
<accession>A0A518D123</accession>
<dbReference type="Pfam" id="PF00005">
    <property type="entry name" value="ABC_tran"/>
    <property type="match status" value="1"/>
</dbReference>
<feature type="compositionally biased region" description="Polar residues" evidence="4">
    <location>
        <begin position="1"/>
        <end position="11"/>
    </location>
</feature>
<dbReference type="InterPro" id="IPR027417">
    <property type="entry name" value="P-loop_NTPase"/>
</dbReference>
<dbReference type="InterPro" id="IPR050093">
    <property type="entry name" value="ABC_SmlMolc_Importer"/>
</dbReference>
<evidence type="ECO:0000259" key="5">
    <source>
        <dbReference type="PROSITE" id="PS50893"/>
    </source>
</evidence>
<dbReference type="InterPro" id="IPR017871">
    <property type="entry name" value="ABC_transporter-like_CS"/>
</dbReference>
<evidence type="ECO:0000256" key="1">
    <source>
        <dbReference type="ARBA" id="ARBA00022448"/>
    </source>
</evidence>
<evidence type="ECO:0000256" key="3">
    <source>
        <dbReference type="ARBA" id="ARBA00022840"/>
    </source>
</evidence>
<dbReference type="EMBL" id="CP036290">
    <property type="protein sequence ID" value="QDU85149.1"/>
    <property type="molecule type" value="Genomic_DNA"/>
</dbReference>
<dbReference type="InterPro" id="IPR003593">
    <property type="entry name" value="AAA+_ATPase"/>
</dbReference>
<reference evidence="6 7" key="1">
    <citation type="submission" date="2019-02" db="EMBL/GenBank/DDBJ databases">
        <title>Deep-cultivation of Planctomycetes and their phenomic and genomic characterization uncovers novel biology.</title>
        <authorList>
            <person name="Wiegand S."/>
            <person name="Jogler M."/>
            <person name="Boedeker C."/>
            <person name="Pinto D."/>
            <person name="Vollmers J."/>
            <person name="Rivas-Marin E."/>
            <person name="Kohn T."/>
            <person name="Peeters S.H."/>
            <person name="Heuer A."/>
            <person name="Rast P."/>
            <person name="Oberbeckmann S."/>
            <person name="Bunk B."/>
            <person name="Jeske O."/>
            <person name="Meyerdierks A."/>
            <person name="Storesund J.E."/>
            <person name="Kallscheuer N."/>
            <person name="Luecker S."/>
            <person name="Lage O.M."/>
            <person name="Pohl T."/>
            <person name="Merkel B.J."/>
            <person name="Hornburger P."/>
            <person name="Mueller R.-W."/>
            <person name="Bruemmer F."/>
            <person name="Labrenz M."/>
            <person name="Spormann A.M."/>
            <person name="Op den Camp H."/>
            <person name="Overmann J."/>
            <person name="Amann R."/>
            <person name="Jetten M.S.M."/>
            <person name="Mascher T."/>
            <person name="Medema M.H."/>
            <person name="Devos D.P."/>
            <person name="Kaster A.-K."/>
            <person name="Ovreas L."/>
            <person name="Rohde M."/>
            <person name="Galperin M.Y."/>
            <person name="Jogler C."/>
        </authorList>
    </citation>
    <scope>NUCLEOTIDE SEQUENCE [LARGE SCALE GENOMIC DNA]</scope>
    <source>
        <strain evidence="6 7">Pla163</strain>
    </source>
</reference>
<keyword evidence="3 6" id="KW-0067">ATP-binding</keyword>
<dbReference type="PANTHER" id="PTHR42781:SF4">
    <property type="entry name" value="SPERMIDINE_PUTRESCINE IMPORT ATP-BINDING PROTEIN POTA"/>
    <property type="match status" value="1"/>
</dbReference>
<sequence length="248" mass="26649">MTQTKKANTTDPEAARNAGARDAGLRVEGLRVVLGERAVLDGLDLEIELGERVVLVGRSGSGKSTLLRVLAGFQAADAGDVHLCGTALVANGRHLVPPQARPVGSLFQGGGLWPHMTVRRTLDFALKHRGVPRSERPARVRELVERVELVGYEDRLPGTLSGGEAQRLGLARALSTQPRLLLLDEPLGPLDAELRESLSTMLDRLRDEYGFAALHVTHDPGEARGSRTRTVRLVDGVLVDASPTGTDE</sequence>
<protein>
    <submittedName>
        <fullName evidence="6">Sulfate/thiosulfate import ATP-binding protein CysA</fullName>
    </submittedName>
</protein>
<keyword evidence="7" id="KW-1185">Reference proteome</keyword>
<dbReference type="InterPro" id="IPR003439">
    <property type="entry name" value="ABC_transporter-like_ATP-bd"/>
</dbReference>
<feature type="domain" description="ABC transporter" evidence="5">
    <location>
        <begin position="25"/>
        <end position="248"/>
    </location>
</feature>
<keyword evidence="2" id="KW-0547">Nucleotide-binding</keyword>